<dbReference type="GeneID" id="100368946"/>
<sequence>MSSDMKAAIEKRFQELVTLYNAGDFTTMVTKCYTPDCKTLSPGKEVEIGHQLLISACESLVKTGLKSYKVQSLDIEGSPDGGMVYSIARNQTFKDDGTEGLFYNEAIIWKKIDGAYYAHVDIWNS</sequence>
<protein>
    <submittedName>
        <fullName evidence="2">Uncharacterized protein LOC100368946</fullName>
    </submittedName>
</protein>
<organism evidence="1 2">
    <name type="scientific">Saccoglossus kowalevskii</name>
    <name type="common">Acorn worm</name>
    <dbReference type="NCBI Taxonomy" id="10224"/>
    <lineage>
        <taxon>Eukaryota</taxon>
        <taxon>Metazoa</taxon>
        <taxon>Hemichordata</taxon>
        <taxon>Enteropneusta</taxon>
        <taxon>Harrimaniidae</taxon>
        <taxon>Saccoglossus</taxon>
    </lineage>
</organism>
<dbReference type="Gene3D" id="3.10.450.50">
    <property type="match status" value="1"/>
</dbReference>
<dbReference type="InterPro" id="IPR032710">
    <property type="entry name" value="NTF2-like_dom_sf"/>
</dbReference>
<evidence type="ECO:0000313" key="1">
    <source>
        <dbReference type="Proteomes" id="UP000694865"/>
    </source>
</evidence>
<dbReference type="SUPFAM" id="SSF54427">
    <property type="entry name" value="NTF2-like"/>
    <property type="match status" value="1"/>
</dbReference>
<proteinExistence type="predicted"/>
<accession>A0ABM0GU59</accession>
<dbReference type="RefSeq" id="XP_002737425.1">
    <property type="nucleotide sequence ID" value="XM_002737379.2"/>
</dbReference>
<name>A0ABM0GU59_SACKO</name>
<keyword evidence="1" id="KW-1185">Reference proteome</keyword>
<dbReference type="Proteomes" id="UP000694865">
    <property type="component" value="Unplaced"/>
</dbReference>
<reference evidence="2" key="1">
    <citation type="submission" date="2025-08" db="UniProtKB">
        <authorList>
            <consortium name="RefSeq"/>
        </authorList>
    </citation>
    <scope>IDENTIFICATION</scope>
    <source>
        <tissue evidence="2">Testes</tissue>
    </source>
</reference>
<evidence type="ECO:0000313" key="2">
    <source>
        <dbReference type="RefSeq" id="XP_002737425.1"/>
    </source>
</evidence>
<gene>
    <name evidence="2" type="primary">LOC100368946</name>
</gene>